<dbReference type="PROSITE" id="PS51257">
    <property type="entry name" value="PROKAR_LIPOPROTEIN"/>
    <property type="match status" value="1"/>
</dbReference>
<keyword evidence="4 5" id="KW-0274">FAD</keyword>
<dbReference type="EC" id="1.1.99.1" evidence="8"/>
<dbReference type="PROSITE" id="PS00624">
    <property type="entry name" value="GMC_OXRED_2"/>
    <property type="match status" value="1"/>
</dbReference>
<dbReference type="EMBL" id="JAUSVK010000001">
    <property type="protein sequence ID" value="MDQ0395853.1"/>
    <property type="molecule type" value="Genomic_DNA"/>
</dbReference>
<dbReference type="Pfam" id="PF05199">
    <property type="entry name" value="GMC_oxred_C"/>
    <property type="match status" value="1"/>
</dbReference>
<evidence type="ECO:0000259" key="6">
    <source>
        <dbReference type="PROSITE" id="PS00623"/>
    </source>
</evidence>
<dbReference type="Pfam" id="PF00732">
    <property type="entry name" value="GMC_oxred_N"/>
    <property type="match status" value="1"/>
</dbReference>
<comment type="cofactor">
    <cofactor evidence="1">
        <name>FAD</name>
        <dbReference type="ChEBI" id="CHEBI:57692"/>
    </cofactor>
</comment>
<proteinExistence type="inferred from homology"/>
<dbReference type="PANTHER" id="PTHR11552:SF147">
    <property type="entry name" value="CHOLINE DEHYDROGENASE, MITOCHONDRIAL"/>
    <property type="match status" value="1"/>
</dbReference>
<evidence type="ECO:0000256" key="3">
    <source>
        <dbReference type="ARBA" id="ARBA00022630"/>
    </source>
</evidence>
<evidence type="ECO:0000259" key="7">
    <source>
        <dbReference type="PROSITE" id="PS00624"/>
    </source>
</evidence>
<gene>
    <name evidence="8" type="ORF">J3R73_005645</name>
</gene>
<dbReference type="InterPro" id="IPR036188">
    <property type="entry name" value="FAD/NAD-bd_sf"/>
</dbReference>
<dbReference type="InterPro" id="IPR012132">
    <property type="entry name" value="GMC_OxRdtase"/>
</dbReference>
<dbReference type="SUPFAM" id="SSF51905">
    <property type="entry name" value="FAD/NAD(P)-binding domain"/>
    <property type="match status" value="1"/>
</dbReference>
<dbReference type="Gene3D" id="3.30.560.10">
    <property type="entry name" value="Glucose Oxidase, domain 3"/>
    <property type="match status" value="1"/>
</dbReference>
<dbReference type="RefSeq" id="WP_307435151.1">
    <property type="nucleotide sequence ID" value="NZ_JAUSVK010000001.1"/>
</dbReference>
<accession>A0ABU0FP52</accession>
<dbReference type="PROSITE" id="PS00623">
    <property type="entry name" value="GMC_OXRED_1"/>
    <property type="match status" value="1"/>
</dbReference>
<sequence length="549" mass="59435">MGARYDYIIVGGGSAGCVVATRLVRDHGARVLLVEAGRRDGHPLMRMPAAFVKLLDRGTYVTRHETTPQAQLGGRVHQIPQARVLGGGSTVNGMVYMRGRPSDYDEWNATVGGGWGYADILPHFRAQEDNDHFFNAAHGTGGPLKVSDVRHTCETSRIFVKTLQGMGHRYNPDFNSGEQRGVGFMQTTIDRDGRRSSATTAFLSQVMRDPRLTVLSETTVTRVLFDGRRAIGVEVAQGGRRETLHADREIILAAGAYVSPKLLMLSGIGPADQLRAHGIEVLVDAPGVGENLQDHHEVPVIAQAQPGFGYFHGDTGLRMLANGLQYVLFGTGPVNSIGCDVCAYVNPDRDAADESVEPSLQFYCIPAVYLDRDVTPIADVPGVTLHSCLVRPKARGTVRLRSADPFALPLVDPNYLGHPDDMRLSVAGLRFARRVFQAAPMRDIYLRELLPGADVVSDEALAAHCRRTVKTNYHPVGTCRMGRDGDPMAVLTPDLRVRGVEGLRVVDASFFPNLVCGNTNAPVLAAADRAVAVMMGETRPAPTEEGVTA</sequence>
<evidence type="ECO:0000313" key="8">
    <source>
        <dbReference type="EMBL" id="MDQ0395853.1"/>
    </source>
</evidence>
<feature type="domain" description="Glucose-methanol-choline oxidoreductase N-terminal" evidence="6">
    <location>
        <begin position="82"/>
        <end position="105"/>
    </location>
</feature>
<evidence type="ECO:0000256" key="1">
    <source>
        <dbReference type="ARBA" id="ARBA00001974"/>
    </source>
</evidence>
<dbReference type="PIRSF" id="PIRSF000137">
    <property type="entry name" value="Alcohol_oxidase"/>
    <property type="match status" value="1"/>
</dbReference>
<comment type="caution">
    <text evidence="8">The sequence shown here is derived from an EMBL/GenBank/DDBJ whole genome shotgun (WGS) entry which is preliminary data.</text>
</comment>
<dbReference type="PANTHER" id="PTHR11552">
    <property type="entry name" value="GLUCOSE-METHANOL-CHOLINE GMC OXIDOREDUCTASE"/>
    <property type="match status" value="1"/>
</dbReference>
<organism evidence="8 9">
    <name type="scientific">Labrys monachus</name>
    <dbReference type="NCBI Taxonomy" id="217067"/>
    <lineage>
        <taxon>Bacteria</taxon>
        <taxon>Pseudomonadati</taxon>
        <taxon>Pseudomonadota</taxon>
        <taxon>Alphaproteobacteria</taxon>
        <taxon>Hyphomicrobiales</taxon>
        <taxon>Xanthobacteraceae</taxon>
        <taxon>Labrys</taxon>
    </lineage>
</organism>
<keyword evidence="3 5" id="KW-0285">Flavoprotein</keyword>
<keyword evidence="8" id="KW-0560">Oxidoreductase</keyword>
<dbReference type="SUPFAM" id="SSF54373">
    <property type="entry name" value="FAD-linked reductases, C-terminal domain"/>
    <property type="match status" value="1"/>
</dbReference>
<name>A0ABU0FP52_9HYPH</name>
<evidence type="ECO:0000256" key="5">
    <source>
        <dbReference type="RuleBase" id="RU003968"/>
    </source>
</evidence>
<dbReference type="Gene3D" id="3.50.50.60">
    <property type="entry name" value="FAD/NAD(P)-binding domain"/>
    <property type="match status" value="1"/>
</dbReference>
<dbReference type="InterPro" id="IPR007867">
    <property type="entry name" value="GMC_OxRtase_C"/>
</dbReference>
<evidence type="ECO:0000313" key="9">
    <source>
        <dbReference type="Proteomes" id="UP001237448"/>
    </source>
</evidence>
<protein>
    <submittedName>
        <fullName evidence="8">Choline dehydrogenase</fullName>
        <ecNumber evidence="8">1.1.99.1</ecNumber>
    </submittedName>
</protein>
<dbReference type="InterPro" id="IPR000172">
    <property type="entry name" value="GMC_OxRdtase_N"/>
</dbReference>
<evidence type="ECO:0000256" key="4">
    <source>
        <dbReference type="ARBA" id="ARBA00022827"/>
    </source>
</evidence>
<dbReference type="GO" id="GO:0008812">
    <property type="term" value="F:choline dehydrogenase activity"/>
    <property type="evidence" value="ECO:0007669"/>
    <property type="project" value="UniProtKB-EC"/>
</dbReference>
<comment type="similarity">
    <text evidence="2 5">Belongs to the GMC oxidoreductase family.</text>
</comment>
<evidence type="ECO:0000256" key="2">
    <source>
        <dbReference type="ARBA" id="ARBA00010790"/>
    </source>
</evidence>
<keyword evidence="9" id="KW-1185">Reference proteome</keyword>
<reference evidence="8 9" key="1">
    <citation type="submission" date="2023-07" db="EMBL/GenBank/DDBJ databases">
        <title>Genomic Encyclopedia of Type Strains, Phase IV (KMG-IV): sequencing the most valuable type-strain genomes for metagenomic binning, comparative biology and taxonomic classification.</title>
        <authorList>
            <person name="Goeker M."/>
        </authorList>
    </citation>
    <scope>NUCLEOTIDE SEQUENCE [LARGE SCALE GENOMIC DNA]</scope>
    <source>
        <strain evidence="8 9">DSM 5896</strain>
    </source>
</reference>
<dbReference type="Proteomes" id="UP001237448">
    <property type="component" value="Unassembled WGS sequence"/>
</dbReference>
<feature type="domain" description="Glucose-methanol-choline oxidoreductase N-terminal" evidence="7">
    <location>
        <begin position="255"/>
        <end position="269"/>
    </location>
</feature>